<gene>
    <name evidence="2" type="ORF">GPUH_LOCUS19316</name>
</gene>
<dbReference type="SUPFAM" id="SSF55277">
    <property type="entry name" value="GYF domain"/>
    <property type="match status" value="1"/>
</dbReference>
<dbReference type="Proteomes" id="UP000271098">
    <property type="component" value="Unassembled WGS sequence"/>
</dbReference>
<dbReference type="AlphaFoldDB" id="A0A183EEC5"/>
<dbReference type="WBParaSite" id="GPUH_0001934101-mRNA-1">
    <property type="protein sequence ID" value="GPUH_0001934101-mRNA-1"/>
    <property type="gene ID" value="GPUH_0001934101"/>
</dbReference>
<proteinExistence type="predicted"/>
<reference evidence="2 3" key="2">
    <citation type="submission" date="2018-11" db="EMBL/GenBank/DDBJ databases">
        <authorList>
            <consortium name="Pathogen Informatics"/>
        </authorList>
    </citation>
    <scope>NUCLEOTIDE SEQUENCE [LARGE SCALE GENOMIC DNA]</scope>
</reference>
<accession>A0A183EEC5</accession>
<dbReference type="InterPro" id="IPR035445">
    <property type="entry name" value="GYF-like_dom_sf"/>
</dbReference>
<evidence type="ECO:0000313" key="2">
    <source>
        <dbReference type="EMBL" id="VDN33597.1"/>
    </source>
</evidence>
<evidence type="ECO:0000313" key="4">
    <source>
        <dbReference type="WBParaSite" id="GPUH_0001934101-mRNA-1"/>
    </source>
</evidence>
<name>A0A183EEC5_9BILA</name>
<reference evidence="4" key="1">
    <citation type="submission" date="2016-06" db="UniProtKB">
        <authorList>
            <consortium name="WormBaseParasite"/>
        </authorList>
    </citation>
    <scope>IDENTIFICATION</scope>
</reference>
<evidence type="ECO:0000256" key="1">
    <source>
        <dbReference type="SAM" id="MobiDB-lite"/>
    </source>
</evidence>
<keyword evidence="3" id="KW-1185">Reference proteome</keyword>
<feature type="region of interest" description="Disordered" evidence="1">
    <location>
        <begin position="69"/>
        <end position="91"/>
    </location>
</feature>
<dbReference type="Gene3D" id="3.30.1490.40">
    <property type="match status" value="1"/>
</dbReference>
<organism evidence="4">
    <name type="scientific">Gongylonema pulchrum</name>
    <dbReference type="NCBI Taxonomy" id="637853"/>
    <lineage>
        <taxon>Eukaryota</taxon>
        <taxon>Metazoa</taxon>
        <taxon>Ecdysozoa</taxon>
        <taxon>Nematoda</taxon>
        <taxon>Chromadorea</taxon>
        <taxon>Rhabditida</taxon>
        <taxon>Spirurina</taxon>
        <taxon>Spiruromorpha</taxon>
        <taxon>Spiruroidea</taxon>
        <taxon>Gongylonematidae</taxon>
        <taxon>Gongylonema</taxon>
    </lineage>
</organism>
<evidence type="ECO:0000313" key="3">
    <source>
        <dbReference type="Proteomes" id="UP000271098"/>
    </source>
</evidence>
<dbReference type="EMBL" id="UYRT01088306">
    <property type="protein sequence ID" value="VDN33597.1"/>
    <property type="molecule type" value="Genomic_DNA"/>
</dbReference>
<protein>
    <submittedName>
        <fullName evidence="4">LysM domain-containing protein</fullName>
    </submittedName>
</protein>
<sequence length="91" mass="10313">MLRQSMSQPASIGLTQAAAECVDEWYYAWYKLGYFTPELRVRNGQNAERGFVPLGDLIAVNGEEMPFRLTPNAADKSPVMQLPMQQSQDMR</sequence>